<dbReference type="PANTHER" id="PTHR13370">
    <property type="entry name" value="RNA METHYLASE-RELATED"/>
    <property type="match status" value="1"/>
</dbReference>
<dbReference type="GO" id="GO:0003677">
    <property type="term" value="F:DNA binding"/>
    <property type="evidence" value="ECO:0007669"/>
    <property type="project" value="InterPro"/>
</dbReference>
<gene>
    <name evidence="8" type="ORF">HXX08_25010</name>
    <name evidence="9" type="ORF">OZ401_005076</name>
</gene>
<reference evidence="8 10" key="1">
    <citation type="submission" date="2020-06" db="EMBL/GenBank/DDBJ databases">
        <title>Anoxygenic phototrophic Chloroflexota member uses a Type I reaction center.</title>
        <authorList>
            <person name="Tsuji J.M."/>
            <person name="Shaw N.A."/>
            <person name="Nagashima S."/>
            <person name="Venkiteswaran J."/>
            <person name="Schiff S.L."/>
            <person name="Hanada S."/>
            <person name="Tank M."/>
            <person name="Neufeld J.D."/>
        </authorList>
    </citation>
    <scope>NUCLEOTIDE SEQUENCE [LARGE SCALE GENOMIC DNA]</scope>
    <source>
        <strain evidence="8">L227-S17</strain>
    </source>
</reference>
<sequence>MPPKNNKQNNPTPVDALKHKDTRVNIPTNELQEFVAEEEQKPKTLLYPRDPSLDPQLVWKGKDEQDAAALEVPAVPIYIQEKIHPQAIIEDLRAEARKETPQQLSLFSDFNGIENFEDLVDFYQHEQHWSNRMILGDSLLVMASLAEKEGLKGKVQMIYLDPPYGIKFGSNWQTSTRKRDVKDGKAEDLTRQPEQIKAFRDTWKLGIHSYLAYLRDRLMVAQELLTESGSIFVQIGGENVHLVRNLLDEVFGSENFVSFISFQKTGGVQSNFLPSSVDYLLWYAKEKIQARSKFRQIYQTRNQGETSLERYDQVEEANGLQRNLTVEERKNGLLQQGAKRYQLAPIYSEGESSDTKEFKFHGKGYKLRPGTHWKTTSDGLQKLSFSGRLEEMGSVIRYKRFVDDFPVIPITDHWESMQIGTERVYVVQTSLLVIQRCLLMTTDPGDLIFDPTCGSGTTAYVAEQWGRRWITCDTSRVSLALARTRLMAARFPYFLLSDSPDGVKKEADVTGRIPPDYPTSGDIRKGFVYKRVPHVTLKAIANNQEIDTIHAKYQERLEALRQQLNSLLHHNWEEWQIPREPDKSWNEQALKAHEQWWQLRRQRQQEIDASISRNAEVELLYDQPYEDNKRIRVSGPFTVESLSPHRVISADEERPATEQDGQKQQSGGDFLNMVLDNLKKAGVQNTVKTERLKFDLLEPFAGEWLHLHGEYTEPDGSTHRVAVSIGSQHGTVGSEQIKGAAREALKGAGFDLLLVCGFAFDPYASETVREFSPSPEATGKNFAIAEERKQYGKLPVLLVRMNPDLLIGEDLLKKTGAGNLFMVFGEPDIKIDKDAEGKLVVTLQGLDIYNPTTGEISPYSTDKIACWFIDTAYNEESFFVRHAYFTGADQPYEKLKRALKAEVDEAAWSSLYSTTSRPFERPASGKIAVKVINHYGDEVLKVYRV</sequence>
<dbReference type="Proteomes" id="UP000521676">
    <property type="component" value="Unassembled WGS sequence"/>
</dbReference>
<evidence type="ECO:0000313" key="10">
    <source>
        <dbReference type="Proteomes" id="UP000521676"/>
    </source>
</evidence>
<dbReference type="Gene3D" id="3.40.50.150">
    <property type="entry name" value="Vaccinia Virus protein VP39"/>
    <property type="match status" value="1"/>
</dbReference>
<dbReference type="PANTHER" id="PTHR13370:SF16">
    <property type="entry name" value="SITE-SPECIFIC DNA-METHYLTRANSFERASE (ADENINE-SPECIFIC)"/>
    <property type="match status" value="1"/>
</dbReference>
<accession>A0A8T7MAR3</accession>
<geneLocation type="plasmid" evidence="9 11">
    <name>unnamed3</name>
</geneLocation>
<comment type="similarity">
    <text evidence="1">Belongs to the N(4)/N(6)-methyltransferase family.</text>
</comment>
<evidence type="ECO:0000313" key="8">
    <source>
        <dbReference type="EMBL" id="NWJ49131.1"/>
    </source>
</evidence>
<dbReference type="EMBL" id="JACATZ010000004">
    <property type="protein sequence ID" value="NWJ49131.1"/>
    <property type="molecule type" value="Genomic_DNA"/>
</dbReference>
<keyword evidence="4" id="KW-0949">S-adenosyl-L-methionine</keyword>
<keyword evidence="2" id="KW-0489">Methyltransferase</keyword>
<evidence type="ECO:0000256" key="2">
    <source>
        <dbReference type="ARBA" id="ARBA00022603"/>
    </source>
</evidence>
<dbReference type="InterPro" id="IPR002295">
    <property type="entry name" value="N4/N6-MTase_EcoPI_Mod-like"/>
</dbReference>
<name>A0A8T7MAR3_9CHLR</name>
<evidence type="ECO:0000256" key="6">
    <source>
        <dbReference type="SAM" id="MobiDB-lite"/>
    </source>
</evidence>
<evidence type="ECO:0000256" key="5">
    <source>
        <dbReference type="SAM" id="Coils"/>
    </source>
</evidence>
<dbReference type="Pfam" id="PF01555">
    <property type="entry name" value="N6_N4_Mtase"/>
    <property type="match status" value="1"/>
</dbReference>
<evidence type="ECO:0000313" key="11">
    <source>
        <dbReference type="Proteomes" id="UP001431572"/>
    </source>
</evidence>
<feature type="compositionally biased region" description="Basic and acidic residues" evidence="6">
    <location>
        <begin position="648"/>
        <end position="661"/>
    </location>
</feature>
<feature type="coiled-coil region" evidence="5">
    <location>
        <begin position="543"/>
        <end position="570"/>
    </location>
</feature>
<dbReference type="GO" id="GO:0008170">
    <property type="term" value="F:N-methyltransferase activity"/>
    <property type="evidence" value="ECO:0007669"/>
    <property type="project" value="InterPro"/>
</dbReference>
<dbReference type="InterPro" id="IPR002941">
    <property type="entry name" value="DNA_methylase_N4/N6"/>
</dbReference>
<feature type="compositionally biased region" description="Low complexity" evidence="6">
    <location>
        <begin position="1"/>
        <end position="13"/>
    </location>
</feature>
<feature type="region of interest" description="Disordered" evidence="6">
    <location>
        <begin position="647"/>
        <end position="668"/>
    </location>
</feature>
<dbReference type="Proteomes" id="UP001431572">
    <property type="component" value="Plasmid unnamed3"/>
</dbReference>
<organism evidence="8 10">
    <name type="scientific">Candidatus Chlorohelix allophototropha</name>
    <dbReference type="NCBI Taxonomy" id="3003348"/>
    <lineage>
        <taxon>Bacteria</taxon>
        <taxon>Bacillati</taxon>
        <taxon>Chloroflexota</taxon>
        <taxon>Chloroflexia</taxon>
        <taxon>Candidatus Chloroheliales</taxon>
        <taxon>Candidatus Chloroheliaceae</taxon>
        <taxon>Candidatus Chlorohelix</taxon>
    </lineage>
</organism>
<dbReference type="InterPro" id="IPR029063">
    <property type="entry name" value="SAM-dependent_MTases_sf"/>
</dbReference>
<keyword evidence="3" id="KW-0808">Transferase</keyword>
<keyword evidence="5" id="KW-0175">Coiled coil</keyword>
<evidence type="ECO:0000313" key="9">
    <source>
        <dbReference type="EMBL" id="WJW70440.1"/>
    </source>
</evidence>
<dbReference type="PRINTS" id="PR00506">
    <property type="entry name" value="D21N6MTFRASE"/>
</dbReference>
<keyword evidence="11" id="KW-1185">Reference proteome</keyword>
<evidence type="ECO:0000259" key="7">
    <source>
        <dbReference type="Pfam" id="PF01555"/>
    </source>
</evidence>
<proteinExistence type="inferred from homology"/>
<dbReference type="RefSeq" id="WP_341472307.1">
    <property type="nucleotide sequence ID" value="NZ_CP128403.1"/>
</dbReference>
<dbReference type="GO" id="GO:0032259">
    <property type="term" value="P:methylation"/>
    <property type="evidence" value="ECO:0007669"/>
    <property type="project" value="UniProtKB-KW"/>
</dbReference>
<evidence type="ECO:0000256" key="1">
    <source>
        <dbReference type="ARBA" id="ARBA00006594"/>
    </source>
</evidence>
<dbReference type="AlphaFoldDB" id="A0A8T7MAR3"/>
<feature type="region of interest" description="Disordered" evidence="6">
    <location>
        <begin position="1"/>
        <end position="23"/>
    </location>
</feature>
<dbReference type="PROSITE" id="PS00092">
    <property type="entry name" value="N6_MTASE"/>
    <property type="match status" value="1"/>
</dbReference>
<dbReference type="InterPro" id="IPR002052">
    <property type="entry name" value="DNA_methylase_N6_adenine_CS"/>
</dbReference>
<evidence type="ECO:0000256" key="4">
    <source>
        <dbReference type="ARBA" id="ARBA00022691"/>
    </source>
</evidence>
<dbReference type="EMBL" id="CP128403">
    <property type="protein sequence ID" value="WJW70440.1"/>
    <property type="molecule type" value="Genomic_DNA"/>
</dbReference>
<dbReference type="GO" id="GO:0005737">
    <property type="term" value="C:cytoplasm"/>
    <property type="evidence" value="ECO:0007669"/>
    <property type="project" value="TreeGrafter"/>
</dbReference>
<dbReference type="SUPFAM" id="SSF53335">
    <property type="entry name" value="S-adenosyl-L-methionine-dependent methyltransferases"/>
    <property type="match status" value="1"/>
</dbReference>
<reference evidence="9" key="2">
    <citation type="journal article" date="2024" name="Nature">
        <title>Anoxygenic phototroph of the Chloroflexota uses a type I reaction centre.</title>
        <authorList>
            <person name="Tsuji J.M."/>
            <person name="Shaw N.A."/>
            <person name="Nagashima S."/>
            <person name="Venkiteswaran J.J."/>
            <person name="Schiff S.L."/>
            <person name="Watanabe T."/>
            <person name="Fukui M."/>
            <person name="Hanada S."/>
            <person name="Tank M."/>
            <person name="Neufeld J.D."/>
        </authorList>
    </citation>
    <scope>NUCLEOTIDE SEQUENCE</scope>
    <source>
        <strain evidence="9">L227-S17</strain>
        <plasmid evidence="9 11">unnamed3</plasmid>
    </source>
</reference>
<keyword evidence="9" id="KW-0614">Plasmid</keyword>
<feature type="domain" description="DNA methylase N-4/N-6" evidence="7">
    <location>
        <begin position="155"/>
        <end position="476"/>
    </location>
</feature>
<protein>
    <submittedName>
        <fullName evidence="8">Site-specific DNA-methyltransferase</fullName>
    </submittedName>
</protein>
<evidence type="ECO:0000256" key="3">
    <source>
        <dbReference type="ARBA" id="ARBA00022679"/>
    </source>
</evidence>